<dbReference type="EMBL" id="HBUE01008061">
    <property type="protein sequence ID" value="CAG6446910.1"/>
    <property type="molecule type" value="Transcribed_RNA"/>
</dbReference>
<name>A0A8D8EUQ1_CULPI</name>
<protein>
    <submittedName>
        <fullName evidence="2">(northern house mosquito) hypothetical protein</fullName>
    </submittedName>
</protein>
<accession>A0A8D8EUQ1</accession>
<organism evidence="2">
    <name type="scientific">Culex pipiens</name>
    <name type="common">House mosquito</name>
    <dbReference type="NCBI Taxonomy" id="7175"/>
    <lineage>
        <taxon>Eukaryota</taxon>
        <taxon>Metazoa</taxon>
        <taxon>Ecdysozoa</taxon>
        <taxon>Arthropoda</taxon>
        <taxon>Hexapoda</taxon>
        <taxon>Insecta</taxon>
        <taxon>Pterygota</taxon>
        <taxon>Neoptera</taxon>
        <taxon>Endopterygota</taxon>
        <taxon>Diptera</taxon>
        <taxon>Nematocera</taxon>
        <taxon>Culicoidea</taxon>
        <taxon>Culicidae</taxon>
        <taxon>Culicinae</taxon>
        <taxon>Culicini</taxon>
        <taxon>Culex</taxon>
        <taxon>Culex</taxon>
    </lineage>
</organism>
<dbReference type="AlphaFoldDB" id="A0A8D8EUQ1"/>
<evidence type="ECO:0000256" key="1">
    <source>
        <dbReference type="SAM" id="MobiDB-lite"/>
    </source>
</evidence>
<evidence type="ECO:0000313" key="2">
    <source>
        <dbReference type="EMBL" id="CAG6446908.1"/>
    </source>
</evidence>
<dbReference type="EMBL" id="HBUE01008063">
    <property type="protein sequence ID" value="CAG6446913.1"/>
    <property type="molecule type" value="Transcribed_RNA"/>
</dbReference>
<proteinExistence type="predicted"/>
<reference evidence="2" key="1">
    <citation type="submission" date="2021-05" db="EMBL/GenBank/DDBJ databases">
        <authorList>
            <person name="Alioto T."/>
            <person name="Alioto T."/>
            <person name="Gomez Garrido J."/>
        </authorList>
    </citation>
    <scope>NUCLEOTIDE SEQUENCE</scope>
</reference>
<sequence length="303" mass="32907">MSEGIRRVGSSSNRGPVRAVPGVLPVRPAGRSVCQGGTGSLPNSYELRGGLAGSHQRARFVLYELPYDGGQVAGLLRSARVGAEDHRRHSGDAGRAGTGRGDLPVQCVLRVLRAVSDDLGRYAALAGTVAGGCVCGDVPGYRAGYCLFGDRAADGVLDRAEHGRVHVAVEHHAECGFVGEFGYVRWHRRRVHLAHRALFQERVRHERATICAGPYQNRQQRLLRHHPNQVCRHHSSSVRQLADLPDLLLPHVPRHRADWGRPRVDPAAGVPELCRAEVGQEGGGRGEDSEWYRICSAGSFGTK</sequence>
<dbReference type="EMBL" id="HBUE01008060">
    <property type="protein sequence ID" value="CAG6446908.1"/>
    <property type="molecule type" value="Transcribed_RNA"/>
</dbReference>
<feature type="region of interest" description="Disordered" evidence="1">
    <location>
        <begin position="1"/>
        <end position="22"/>
    </location>
</feature>